<dbReference type="InterPro" id="IPR011993">
    <property type="entry name" value="PH-like_dom_sf"/>
</dbReference>
<organism evidence="5 6">
    <name type="scientific">Kipferlia bialata</name>
    <dbReference type="NCBI Taxonomy" id="797122"/>
    <lineage>
        <taxon>Eukaryota</taxon>
        <taxon>Metamonada</taxon>
        <taxon>Carpediemonas-like organisms</taxon>
        <taxon>Kipferlia</taxon>
    </lineage>
</organism>
<keyword evidence="1" id="KW-0479">Metal-binding</keyword>
<dbReference type="SUPFAM" id="SSF50729">
    <property type="entry name" value="PH domain-like"/>
    <property type="match status" value="1"/>
</dbReference>
<sequence length="467" mass="50464">MATAALTLPAYLGPDACGFRCAHVERIDAAETVEIVKSALSTRSAQCKLCTGTGSLWICMHCGTVVCTASEGSEPSHLITHLADTLTDDIHGTHALYLSITTGAIYCACCDQAVQYTDVVETPAHAPVTEDGEEKPPSITTRGMIISVRQMCQESRAASKRLENERKRTLRDDIKINTPIPVPAYLVSQGQTAVAPVTSCVPLCPASLTEADAKTLVSHTSITDEGGRTFTAMQRDKRHKSGARFTPKKKAGAKASTPKKMLNPLARAALLAKQKRAAEALEAAGGDPSQTEASETETSQSESTSKRPSSQRMGALFGQMAVSSGAKRSSMKLNVTAASLNKALGDKTQQIAAWRALLTAGAVMKKCGSKGKPHPRHFSLDTEGTSIHWRQEKRHSYKEKDAMPITDIIKLVRGQTTEVFKRSVDPALEDRAFSVIGTERTLDLYAKTEEQREEWIEAIEGMMTVDM</sequence>
<evidence type="ECO:0000256" key="2">
    <source>
        <dbReference type="SAM" id="MobiDB-lite"/>
    </source>
</evidence>
<feature type="region of interest" description="Disordered" evidence="2">
    <location>
        <begin position="277"/>
        <end position="312"/>
    </location>
</feature>
<dbReference type="SMART" id="SM00233">
    <property type="entry name" value="PH"/>
    <property type="match status" value="1"/>
</dbReference>
<dbReference type="Proteomes" id="UP000265618">
    <property type="component" value="Unassembled WGS sequence"/>
</dbReference>
<feature type="compositionally biased region" description="Low complexity" evidence="2">
    <location>
        <begin position="280"/>
        <end position="303"/>
    </location>
</feature>
<dbReference type="InterPro" id="IPR001849">
    <property type="entry name" value="PH_domain"/>
</dbReference>
<protein>
    <submittedName>
        <fullName evidence="5">Phosphoinositide phospholipase C family</fullName>
    </submittedName>
</protein>
<dbReference type="PROSITE" id="PS50003">
    <property type="entry name" value="PH_DOMAIN"/>
    <property type="match status" value="1"/>
</dbReference>
<dbReference type="Gene3D" id="3.30.40.10">
    <property type="entry name" value="Zinc/RING finger domain, C3HC4 (zinc finger)"/>
    <property type="match status" value="1"/>
</dbReference>
<proteinExistence type="predicted"/>
<keyword evidence="1" id="KW-0862">Zinc</keyword>
<feature type="compositionally biased region" description="Basic residues" evidence="2">
    <location>
        <begin position="236"/>
        <end position="252"/>
    </location>
</feature>
<dbReference type="InterPro" id="IPR001607">
    <property type="entry name" value="Znf_UBP"/>
</dbReference>
<evidence type="ECO:0000313" key="6">
    <source>
        <dbReference type="Proteomes" id="UP000265618"/>
    </source>
</evidence>
<keyword evidence="6" id="KW-1185">Reference proteome</keyword>
<dbReference type="SUPFAM" id="SSF57850">
    <property type="entry name" value="RING/U-box"/>
    <property type="match status" value="1"/>
</dbReference>
<dbReference type="OrthoDB" id="5981550at2759"/>
<reference evidence="5 6" key="1">
    <citation type="journal article" date="2018" name="PLoS ONE">
        <title>The draft genome of Kipferlia bialata reveals reductive genome evolution in fornicate parasites.</title>
        <authorList>
            <person name="Tanifuji G."/>
            <person name="Takabayashi S."/>
            <person name="Kume K."/>
            <person name="Takagi M."/>
            <person name="Nakayama T."/>
            <person name="Kamikawa R."/>
            <person name="Inagaki Y."/>
            <person name="Hashimoto T."/>
        </authorList>
    </citation>
    <scope>NUCLEOTIDE SEQUENCE [LARGE SCALE GENOMIC DNA]</scope>
    <source>
        <strain evidence="5">NY0173</strain>
    </source>
</reference>
<feature type="region of interest" description="Disordered" evidence="2">
    <location>
        <begin position="232"/>
        <end position="260"/>
    </location>
</feature>
<feature type="domain" description="PH" evidence="3">
    <location>
        <begin position="356"/>
        <end position="464"/>
    </location>
</feature>
<dbReference type="PROSITE" id="PS50271">
    <property type="entry name" value="ZF_UBP"/>
    <property type="match status" value="1"/>
</dbReference>
<dbReference type="Pfam" id="PF16457">
    <property type="entry name" value="PH_12"/>
    <property type="match status" value="1"/>
</dbReference>
<evidence type="ECO:0000313" key="5">
    <source>
        <dbReference type="EMBL" id="GIQ83465.1"/>
    </source>
</evidence>
<evidence type="ECO:0000259" key="3">
    <source>
        <dbReference type="PROSITE" id="PS50003"/>
    </source>
</evidence>
<dbReference type="AlphaFoldDB" id="A0A9K3CW20"/>
<dbReference type="InterPro" id="IPR013083">
    <property type="entry name" value="Znf_RING/FYVE/PHD"/>
</dbReference>
<keyword evidence="1" id="KW-0863">Zinc-finger</keyword>
<name>A0A9K3CW20_9EUKA</name>
<dbReference type="Gene3D" id="2.30.29.30">
    <property type="entry name" value="Pleckstrin-homology domain (PH domain)/Phosphotyrosine-binding domain (PTB)"/>
    <property type="match status" value="1"/>
</dbReference>
<evidence type="ECO:0000256" key="1">
    <source>
        <dbReference type="PROSITE-ProRule" id="PRU00502"/>
    </source>
</evidence>
<gene>
    <name evidence="5" type="ORF">KIPB_004793</name>
</gene>
<dbReference type="GO" id="GO:0008270">
    <property type="term" value="F:zinc ion binding"/>
    <property type="evidence" value="ECO:0007669"/>
    <property type="project" value="UniProtKB-KW"/>
</dbReference>
<feature type="domain" description="UBP-type" evidence="4">
    <location>
        <begin position="19"/>
        <end position="133"/>
    </location>
</feature>
<accession>A0A9K3CW20</accession>
<dbReference type="EMBL" id="BDIP01001061">
    <property type="protein sequence ID" value="GIQ83465.1"/>
    <property type="molecule type" value="Genomic_DNA"/>
</dbReference>
<comment type="caution">
    <text evidence="5">The sequence shown here is derived from an EMBL/GenBank/DDBJ whole genome shotgun (WGS) entry which is preliminary data.</text>
</comment>
<evidence type="ECO:0000259" key="4">
    <source>
        <dbReference type="PROSITE" id="PS50271"/>
    </source>
</evidence>
<dbReference type="Pfam" id="PF02148">
    <property type="entry name" value="zf-UBP"/>
    <property type="match status" value="1"/>
</dbReference>